<keyword evidence="1" id="KW-0032">Aminotransferase</keyword>
<dbReference type="RefSeq" id="WP_246532362.1">
    <property type="nucleotide sequence ID" value="NZ_JACHJY010000002.1"/>
</dbReference>
<reference evidence="1 2" key="1">
    <citation type="submission" date="2020-08" db="EMBL/GenBank/DDBJ databases">
        <title>Genomic Encyclopedia of Type Strains, Phase III (KMG-III): the genomes of soil and plant-associated and newly described type strains.</title>
        <authorList>
            <person name="Whitman W."/>
        </authorList>
    </citation>
    <scope>NUCLEOTIDE SEQUENCE [LARGE SCALE GENOMIC DNA]</scope>
    <source>
        <strain evidence="1 2">SFB5A</strain>
    </source>
</reference>
<dbReference type="GO" id="GO:0008483">
    <property type="term" value="F:transaminase activity"/>
    <property type="evidence" value="ECO:0007669"/>
    <property type="project" value="UniProtKB-KW"/>
</dbReference>
<dbReference type="SUPFAM" id="SSF53383">
    <property type="entry name" value="PLP-dependent transferases"/>
    <property type="match status" value="1"/>
</dbReference>
<accession>A0A7W7TW11</accession>
<comment type="caution">
    <text evidence="1">The sequence shown here is derived from an EMBL/GenBank/DDBJ whole genome shotgun (WGS) entry which is preliminary data.</text>
</comment>
<dbReference type="AlphaFoldDB" id="A0A7W7TW11"/>
<dbReference type="EMBL" id="JACHJY010000002">
    <property type="protein sequence ID" value="MBB4980410.1"/>
    <property type="molecule type" value="Genomic_DNA"/>
</dbReference>
<dbReference type="InterPro" id="IPR015424">
    <property type="entry name" value="PyrdxlP-dep_Trfase"/>
</dbReference>
<proteinExistence type="predicted"/>
<sequence length="60" mass="6656">MQFLPARLRALGLLARADDRGDSVVQIAPPLIATRDELDHIVDLLGQALTDADRHFLHAR</sequence>
<dbReference type="Proteomes" id="UP000582643">
    <property type="component" value="Unassembled WGS sequence"/>
</dbReference>
<protein>
    <submittedName>
        <fullName evidence="1">4-aminobutyrate aminotransferase-like enzyme</fullName>
    </submittedName>
</protein>
<name>A0A7W7TW11_9ACTN</name>
<dbReference type="InterPro" id="IPR015422">
    <property type="entry name" value="PyrdxlP-dep_Trfase_small"/>
</dbReference>
<keyword evidence="1" id="KW-0808">Transferase</keyword>
<evidence type="ECO:0000313" key="2">
    <source>
        <dbReference type="Proteomes" id="UP000582643"/>
    </source>
</evidence>
<gene>
    <name evidence="1" type="ORF">GGE06_001318</name>
</gene>
<evidence type="ECO:0000313" key="1">
    <source>
        <dbReference type="EMBL" id="MBB4980410.1"/>
    </source>
</evidence>
<dbReference type="Gene3D" id="3.90.1150.10">
    <property type="entry name" value="Aspartate Aminotransferase, domain 1"/>
    <property type="match status" value="1"/>
</dbReference>
<keyword evidence="2" id="KW-1185">Reference proteome</keyword>
<organism evidence="1 2">
    <name type="scientific">Streptomyces nymphaeiformis</name>
    <dbReference type="NCBI Taxonomy" id="2663842"/>
    <lineage>
        <taxon>Bacteria</taxon>
        <taxon>Bacillati</taxon>
        <taxon>Actinomycetota</taxon>
        <taxon>Actinomycetes</taxon>
        <taxon>Kitasatosporales</taxon>
        <taxon>Streptomycetaceae</taxon>
        <taxon>Streptomyces</taxon>
    </lineage>
</organism>